<comment type="caution">
    <text evidence="2">The sequence shown here is derived from an EMBL/GenBank/DDBJ whole genome shotgun (WGS) entry which is preliminary data.</text>
</comment>
<proteinExistence type="predicted"/>
<gene>
    <name evidence="2" type="ORF">GCM10010365_06750</name>
</gene>
<dbReference type="EMBL" id="BMVW01000001">
    <property type="protein sequence ID" value="GGY90994.1"/>
    <property type="molecule type" value="Genomic_DNA"/>
</dbReference>
<keyword evidence="3" id="KW-1185">Reference proteome</keyword>
<dbReference type="Proteomes" id="UP000622166">
    <property type="component" value="Unassembled WGS sequence"/>
</dbReference>
<protein>
    <submittedName>
        <fullName evidence="2">Uncharacterized protein</fullName>
    </submittedName>
</protein>
<name>A0A918UCU4_9ACTN</name>
<feature type="region of interest" description="Disordered" evidence="1">
    <location>
        <begin position="1"/>
        <end position="31"/>
    </location>
</feature>
<evidence type="ECO:0000313" key="3">
    <source>
        <dbReference type="Proteomes" id="UP000622166"/>
    </source>
</evidence>
<sequence>MAVHGQELRAHGGYGRGRGVHRRWGAEPGRGRWERGLRRRGLFAVFGLLHHDAPYLFSPMKHSGGPTASMK</sequence>
<organism evidence="2 3">
    <name type="scientific">Streptomyces poonensis</name>
    <dbReference type="NCBI Taxonomy" id="68255"/>
    <lineage>
        <taxon>Bacteria</taxon>
        <taxon>Bacillati</taxon>
        <taxon>Actinomycetota</taxon>
        <taxon>Actinomycetes</taxon>
        <taxon>Kitasatosporales</taxon>
        <taxon>Streptomycetaceae</taxon>
        <taxon>Streptomyces</taxon>
    </lineage>
</organism>
<feature type="compositionally biased region" description="Basic and acidic residues" evidence="1">
    <location>
        <begin position="1"/>
        <end position="10"/>
    </location>
</feature>
<accession>A0A918UCU4</accession>
<reference evidence="2" key="2">
    <citation type="submission" date="2020-09" db="EMBL/GenBank/DDBJ databases">
        <authorList>
            <person name="Sun Q."/>
            <person name="Ohkuma M."/>
        </authorList>
    </citation>
    <scope>NUCLEOTIDE SEQUENCE</scope>
    <source>
        <strain evidence="2">JCM 4815</strain>
    </source>
</reference>
<evidence type="ECO:0000256" key="1">
    <source>
        <dbReference type="SAM" id="MobiDB-lite"/>
    </source>
</evidence>
<dbReference type="AlphaFoldDB" id="A0A918UCU4"/>
<evidence type="ECO:0000313" key="2">
    <source>
        <dbReference type="EMBL" id="GGY90994.1"/>
    </source>
</evidence>
<reference evidence="2" key="1">
    <citation type="journal article" date="2014" name="Int. J. Syst. Evol. Microbiol.">
        <title>Complete genome sequence of Corynebacterium casei LMG S-19264T (=DSM 44701T), isolated from a smear-ripened cheese.</title>
        <authorList>
            <consortium name="US DOE Joint Genome Institute (JGI-PGF)"/>
            <person name="Walter F."/>
            <person name="Albersmeier A."/>
            <person name="Kalinowski J."/>
            <person name="Ruckert C."/>
        </authorList>
    </citation>
    <scope>NUCLEOTIDE SEQUENCE</scope>
    <source>
        <strain evidence="2">JCM 4815</strain>
    </source>
</reference>